<gene>
    <name evidence="1" type="ORF">E7V67_006345</name>
</gene>
<dbReference type="Proteomes" id="UP000321323">
    <property type="component" value="Chromosome"/>
</dbReference>
<sequence>MALQNASEELMDHDEFIRKEEQRSRLTAELAIQKVRDLHLPAEVVPAPNVPGLGYKAESLYQKLLSKLLEKHGPSLPKVISVALHDYWLECWRCASYVQSCIDDKSMNNNSFTRTMATGAGYADSEGWAYTLYNAFADLVPKEGRKQGVKQLTGHEILNATDALTCMAVYWLNAASSEMTHGHVESACDLMHEAYDAITLEQGLSMWDEAWNMAIEHDREDLASKVRSDLARKAGLAAHAESHALKAEVREFWKNNISPLMSNDDAASILMRQFPLTFRTLSRYVSGFKNTVD</sequence>
<protein>
    <submittedName>
        <fullName evidence="1">Uncharacterized protein</fullName>
    </submittedName>
</protein>
<keyword evidence="2" id="KW-1185">Reference proteome</keyword>
<evidence type="ECO:0000313" key="2">
    <source>
        <dbReference type="Proteomes" id="UP000321323"/>
    </source>
</evidence>
<name>A0ABZ1UPY1_9BURK</name>
<organism evidence="1 2">
    <name type="scientific">[Empedobacter] haloabium</name>
    <dbReference type="NCBI Taxonomy" id="592317"/>
    <lineage>
        <taxon>Bacteria</taxon>
        <taxon>Pseudomonadati</taxon>
        <taxon>Pseudomonadota</taxon>
        <taxon>Betaproteobacteria</taxon>
        <taxon>Burkholderiales</taxon>
        <taxon>Oxalobacteraceae</taxon>
        <taxon>Telluria group</taxon>
        <taxon>Telluria group incertae sedis</taxon>
    </lineage>
</organism>
<evidence type="ECO:0000313" key="1">
    <source>
        <dbReference type="EMBL" id="WUR14726.1"/>
    </source>
</evidence>
<accession>A0ABZ1UPY1</accession>
<dbReference type="EMBL" id="CP136508">
    <property type="protein sequence ID" value="WUR14726.1"/>
    <property type="molecule type" value="Genomic_DNA"/>
</dbReference>
<proteinExistence type="predicted"/>
<reference evidence="1 2" key="1">
    <citation type="journal article" date="2019" name="Int. J. Syst. Evol. Microbiol.">
        <title>The Draft Whole-Genome Sequence of the Antibiotic Producer Empedobacter haloabium ATCC 31962 Provides Indications for Its Taxonomic Reclassification.</title>
        <authorList>
            <person name="Miess H."/>
            <person name="Arlt P."/>
            <person name="Apel A.K."/>
            <person name="Weber T."/>
            <person name="Nieselt K."/>
            <person name="Hanssen F."/>
            <person name="Czemmel S."/>
            <person name="Nahnsen S."/>
            <person name="Gross H."/>
        </authorList>
    </citation>
    <scope>NUCLEOTIDE SEQUENCE [LARGE SCALE GENOMIC DNA]</scope>
    <source>
        <strain evidence="1 2">ATCC 31962</strain>
    </source>
</reference>